<sequence length="558" mass="62792">MLQELSIKNFAIIDTLQISFEQGMTVLTGETGAGKSIIIDAVGLLAGGRGSADFIRHGEDKTVIQGLFQMPESSQLASLMEEYGISYEPDQILLQRELSSSGKNVARVNGTIVTVSVLREIAAHLIDIHGQNEHQELMNPAKHLDLLDQFGDSELGRLIASYQDTYQIFIGVKQERDRLLLDEQQNIQRIDLLTFQISEIEGANLQNDAEEEALIEERNLLANYQRILQGLTTLYNALEGEDGNGLDQIGVGLGAIERIESLSPTYQDLTKRISEAYFQLQDVATTVRDEIDEMTYDEARLNEIEVRLELLKQLKRKYGSSIEEIKDYYEKISLELDMISNKESYLEKLATRYEAAEIDLYAKGRQLKTKRQKIAHNLETEIQEQLKALYMEKATFYVVFEEEEVIHPDGLNAVEFYIAPNVGEPPKPLAKIASGGELSRMMLAMKAIFTQNQEITSIIFDEVDTGVSGRVAQAIANKIHLVSEHSQVLCITHLPQVAAIADNHFYIEKDVVEERTFTHVFKIVGKKRTNEVARMLAGTEITELSLAHAEELLDLAKK</sequence>
<dbReference type="GO" id="GO:0005524">
    <property type="term" value="F:ATP binding"/>
    <property type="evidence" value="ECO:0007669"/>
    <property type="project" value="UniProtKB-KW"/>
</dbReference>
<dbReference type="CDD" id="cd03241">
    <property type="entry name" value="ABC_RecN"/>
    <property type="match status" value="2"/>
</dbReference>
<dbReference type="PIRSF" id="PIRSF003128">
    <property type="entry name" value="RecN"/>
    <property type="match status" value="1"/>
</dbReference>
<organism evidence="11 12">
    <name type="scientific">Jeotgalibaca dankookensis</name>
    <dbReference type="NCBI Taxonomy" id="708126"/>
    <lineage>
        <taxon>Bacteria</taxon>
        <taxon>Bacillati</taxon>
        <taxon>Bacillota</taxon>
        <taxon>Bacilli</taxon>
        <taxon>Lactobacillales</taxon>
        <taxon>Carnobacteriaceae</taxon>
        <taxon>Jeotgalibaca</taxon>
    </lineage>
</organism>
<evidence type="ECO:0000256" key="7">
    <source>
        <dbReference type="ARBA" id="ARBA00023204"/>
    </source>
</evidence>
<dbReference type="PANTHER" id="PTHR11059">
    <property type="entry name" value="DNA REPAIR PROTEIN RECN"/>
    <property type="match status" value="1"/>
</dbReference>
<evidence type="ECO:0000313" key="11">
    <source>
        <dbReference type="EMBL" id="AQS53296.1"/>
    </source>
</evidence>
<accession>A0A1S6IP41</accession>
<dbReference type="EMBL" id="CP019728">
    <property type="protein sequence ID" value="AQS53296.1"/>
    <property type="molecule type" value="Genomic_DNA"/>
</dbReference>
<name>A0A1S6IP41_9LACT</name>
<evidence type="ECO:0000256" key="1">
    <source>
        <dbReference type="ARBA" id="ARBA00003618"/>
    </source>
</evidence>
<evidence type="ECO:0000256" key="9">
    <source>
        <dbReference type="PIRNR" id="PIRNR003128"/>
    </source>
</evidence>
<dbReference type="STRING" id="708126.BW727_100904"/>
<dbReference type="Pfam" id="PF02463">
    <property type="entry name" value="SMC_N"/>
    <property type="match status" value="1"/>
</dbReference>
<evidence type="ECO:0000256" key="4">
    <source>
        <dbReference type="ARBA" id="ARBA00022741"/>
    </source>
</evidence>
<evidence type="ECO:0000256" key="8">
    <source>
        <dbReference type="ARBA" id="ARBA00033408"/>
    </source>
</evidence>
<dbReference type="GO" id="GO:0006310">
    <property type="term" value="P:DNA recombination"/>
    <property type="evidence" value="ECO:0007669"/>
    <property type="project" value="InterPro"/>
</dbReference>
<keyword evidence="4" id="KW-0547">Nucleotide-binding</keyword>
<reference evidence="11 12" key="1">
    <citation type="journal article" date="2014" name="Int. J. Syst. Evol. Microbiol.">
        <title>Jeotgalibaca dankookensis gen. nov., sp. nov., a member of the family Carnobacteriaceae, isolated from seujeot (Korean traditional food).</title>
        <authorList>
            <person name="Lee D.G."/>
            <person name="Trujillo M.E."/>
            <person name="Kang H."/>
            <person name="Ahn T.Y."/>
        </authorList>
    </citation>
    <scope>NUCLEOTIDE SEQUENCE [LARGE SCALE GENOMIC DNA]</scope>
    <source>
        <strain evidence="11 12">EX-07</strain>
    </source>
</reference>
<dbReference type="AlphaFoldDB" id="A0A1S6IP41"/>
<keyword evidence="12" id="KW-1185">Reference proteome</keyword>
<dbReference type="Gene3D" id="3.40.50.300">
    <property type="entry name" value="P-loop containing nucleotide triphosphate hydrolases"/>
    <property type="match status" value="2"/>
</dbReference>
<dbReference type="OrthoDB" id="9806954at2"/>
<dbReference type="RefSeq" id="WP_062471761.1">
    <property type="nucleotide sequence ID" value="NZ_BBYN01000033.1"/>
</dbReference>
<evidence type="ECO:0000259" key="10">
    <source>
        <dbReference type="Pfam" id="PF02463"/>
    </source>
</evidence>
<comment type="function">
    <text evidence="1 9">May be involved in recombinational repair of damaged DNA.</text>
</comment>
<evidence type="ECO:0000256" key="2">
    <source>
        <dbReference type="ARBA" id="ARBA00009441"/>
    </source>
</evidence>
<gene>
    <name evidence="11" type="primary">recN</name>
    <name evidence="11" type="ORF">BW727_100904</name>
</gene>
<dbReference type="InterPro" id="IPR027417">
    <property type="entry name" value="P-loop_NTPase"/>
</dbReference>
<evidence type="ECO:0000313" key="12">
    <source>
        <dbReference type="Proteomes" id="UP000188993"/>
    </source>
</evidence>
<dbReference type="NCBIfam" id="TIGR00634">
    <property type="entry name" value="recN"/>
    <property type="match status" value="1"/>
</dbReference>
<dbReference type="GO" id="GO:0006281">
    <property type="term" value="P:DNA repair"/>
    <property type="evidence" value="ECO:0007669"/>
    <property type="project" value="UniProtKB-KW"/>
</dbReference>
<evidence type="ECO:0000256" key="5">
    <source>
        <dbReference type="ARBA" id="ARBA00022763"/>
    </source>
</evidence>
<dbReference type="Proteomes" id="UP000188993">
    <property type="component" value="Chromosome"/>
</dbReference>
<dbReference type="InterPro" id="IPR003395">
    <property type="entry name" value="RecF/RecN/SMC_N"/>
</dbReference>
<dbReference type="InterPro" id="IPR004604">
    <property type="entry name" value="DNA_recomb/repair_RecN"/>
</dbReference>
<evidence type="ECO:0000256" key="3">
    <source>
        <dbReference type="ARBA" id="ARBA00021315"/>
    </source>
</evidence>
<feature type="domain" description="RecF/RecN/SMC N-terminal" evidence="10">
    <location>
        <begin position="1"/>
        <end position="507"/>
    </location>
</feature>
<dbReference type="PANTHER" id="PTHR11059:SF0">
    <property type="entry name" value="DNA REPAIR PROTEIN RECN"/>
    <property type="match status" value="1"/>
</dbReference>
<dbReference type="GO" id="GO:0009432">
    <property type="term" value="P:SOS response"/>
    <property type="evidence" value="ECO:0007669"/>
    <property type="project" value="TreeGrafter"/>
</dbReference>
<keyword evidence="6" id="KW-0067">ATP-binding</keyword>
<dbReference type="GO" id="GO:0043590">
    <property type="term" value="C:bacterial nucleoid"/>
    <property type="evidence" value="ECO:0007669"/>
    <property type="project" value="TreeGrafter"/>
</dbReference>
<dbReference type="KEGG" id="jda:BW727_100904"/>
<evidence type="ECO:0000256" key="6">
    <source>
        <dbReference type="ARBA" id="ARBA00022840"/>
    </source>
</evidence>
<keyword evidence="7 9" id="KW-0234">DNA repair</keyword>
<proteinExistence type="inferred from homology"/>
<protein>
    <recommendedName>
        <fullName evidence="3 9">DNA repair protein RecN</fullName>
    </recommendedName>
    <alternativeName>
        <fullName evidence="8 9">Recombination protein N</fullName>
    </alternativeName>
</protein>
<keyword evidence="5 9" id="KW-0227">DNA damage</keyword>
<dbReference type="SUPFAM" id="SSF52540">
    <property type="entry name" value="P-loop containing nucleoside triphosphate hydrolases"/>
    <property type="match status" value="2"/>
</dbReference>
<dbReference type="FunFam" id="3.40.50.300:FF:000319">
    <property type="entry name" value="DNA repair protein RecN"/>
    <property type="match status" value="1"/>
</dbReference>
<comment type="similarity">
    <text evidence="2 9">Belongs to the RecN family.</text>
</comment>
<dbReference type="FunFam" id="3.40.50.300:FF:000356">
    <property type="entry name" value="DNA repair protein RecN"/>
    <property type="match status" value="1"/>
</dbReference>